<evidence type="ECO:0000313" key="1">
    <source>
        <dbReference type="EMBL" id="KHE90468.1"/>
    </source>
</evidence>
<evidence type="ECO:0000313" key="2">
    <source>
        <dbReference type="Proteomes" id="UP000030652"/>
    </source>
</evidence>
<dbReference type="Gene3D" id="1.25.40.10">
    <property type="entry name" value="Tetratricopeptide repeat domain"/>
    <property type="match status" value="1"/>
</dbReference>
<name>A0A0B0EH78_9BACT</name>
<dbReference type="SUPFAM" id="SSF48452">
    <property type="entry name" value="TPR-like"/>
    <property type="match status" value="1"/>
</dbReference>
<accession>A0A0B0EH78</accession>
<protein>
    <submittedName>
        <fullName evidence="1">Uncharacterized protein</fullName>
    </submittedName>
</protein>
<dbReference type="EMBL" id="JRYO01000264">
    <property type="protein sequence ID" value="KHE90468.1"/>
    <property type="molecule type" value="Genomic_DNA"/>
</dbReference>
<proteinExistence type="predicted"/>
<dbReference type="Proteomes" id="UP000030652">
    <property type="component" value="Unassembled WGS sequence"/>
</dbReference>
<reference evidence="1 2" key="1">
    <citation type="submission" date="2014-10" db="EMBL/GenBank/DDBJ databases">
        <title>Draft genome of anammox bacterium scalindua brodae, obtained using differential coverage binning of sequence data from two enrichment reactors.</title>
        <authorList>
            <person name="Speth D.R."/>
            <person name="Russ L."/>
            <person name="Kartal B."/>
            <person name="Op den Camp H.J."/>
            <person name="Dutilh B.E."/>
            <person name="Jetten M.S."/>
        </authorList>
    </citation>
    <scope>NUCLEOTIDE SEQUENCE [LARGE SCALE GENOMIC DNA]</scope>
    <source>
        <strain evidence="1">RU1</strain>
    </source>
</reference>
<gene>
    <name evidence="1" type="ORF">SCABRO_03853</name>
</gene>
<sequence>MRKQKQSFLNSLKKNPDNEIIDIYRLLSFIYVKTTKWEKVLGQSMKIIQINSDDLEAHKYAIMANFKLEEYDDARKLCNHILNLTGQTNNTYNKYAKEMLELLSVFSFH</sequence>
<dbReference type="InterPro" id="IPR011990">
    <property type="entry name" value="TPR-like_helical_dom_sf"/>
</dbReference>
<dbReference type="AlphaFoldDB" id="A0A0B0EH78"/>
<organism evidence="1 2">
    <name type="scientific">Candidatus Scalindua brodae</name>
    <dbReference type="NCBI Taxonomy" id="237368"/>
    <lineage>
        <taxon>Bacteria</taxon>
        <taxon>Pseudomonadati</taxon>
        <taxon>Planctomycetota</taxon>
        <taxon>Candidatus Brocadiia</taxon>
        <taxon>Candidatus Brocadiales</taxon>
        <taxon>Candidatus Scalinduaceae</taxon>
        <taxon>Candidatus Scalindua</taxon>
    </lineage>
</organism>
<comment type="caution">
    <text evidence="1">The sequence shown here is derived from an EMBL/GenBank/DDBJ whole genome shotgun (WGS) entry which is preliminary data.</text>
</comment>